<dbReference type="GeneID" id="24102099"/>
<proteinExistence type="predicted"/>
<protein>
    <submittedName>
        <fullName evidence="1">Uncharacterized protein</fullName>
    </submittedName>
</protein>
<name>J7S6M6_9APHY</name>
<sequence>MLSLSRRHENSVTADLLYSSTCLLLANLSSKLTALQTKPPKAASVNFQHHK</sequence>
<dbReference type="Proteomes" id="UP000006352">
    <property type="component" value="Unassembled WGS sequence"/>
</dbReference>
<dbReference type="HOGENOM" id="CLU_3106340_0_0_1"/>
<gene>
    <name evidence="1" type="ORF">FIBRA_09540</name>
</gene>
<keyword evidence="2" id="KW-1185">Reference proteome</keyword>
<reference evidence="1 2" key="1">
    <citation type="journal article" date="2012" name="Appl. Environ. Microbiol.">
        <title>Short-read sequencing for genomic analysis of the brown rot fungus Fibroporia radiculosa.</title>
        <authorList>
            <person name="Tang J.D."/>
            <person name="Perkins A.D."/>
            <person name="Sonstegard T.S."/>
            <person name="Schroeder S.G."/>
            <person name="Burgess S.C."/>
            <person name="Diehl S.V."/>
        </authorList>
    </citation>
    <scope>NUCLEOTIDE SEQUENCE [LARGE SCALE GENOMIC DNA]</scope>
    <source>
        <strain evidence="1 2">TFFH 294</strain>
    </source>
</reference>
<dbReference type="RefSeq" id="XP_012177220.1">
    <property type="nucleotide sequence ID" value="XM_012321830.1"/>
</dbReference>
<evidence type="ECO:0000313" key="1">
    <source>
        <dbReference type="EMBL" id="CCM07199.1"/>
    </source>
</evidence>
<organism evidence="1 2">
    <name type="scientific">Fibroporia radiculosa</name>
    <dbReference type="NCBI Taxonomy" id="599839"/>
    <lineage>
        <taxon>Eukaryota</taxon>
        <taxon>Fungi</taxon>
        <taxon>Dikarya</taxon>
        <taxon>Basidiomycota</taxon>
        <taxon>Agaricomycotina</taxon>
        <taxon>Agaricomycetes</taxon>
        <taxon>Polyporales</taxon>
        <taxon>Fibroporiaceae</taxon>
        <taxon>Fibroporia</taxon>
    </lineage>
</organism>
<dbReference type="AlphaFoldDB" id="J7S6M6"/>
<accession>J7S6M6</accession>
<dbReference type="EMBL" id="HE797691">
    <property type="protein sequence ID" value="CCM07199.1"/>
    <property type="molecule type" value="Genomic_DNA"/>
</dbReference>
<dbReference type="InParanoid" id="J7S6M6"/>
<evidence type="ECO:0000313" key="2">
    <source>
        <dbReference type="Proteomes" id="UP000006352"/>
    </source>
</evidence>